<feature type="transmembrane region" description="Helical" evidence="1">
    <location>
        <begin position="148"/>
        <end position="173"/>
    </location>
</feature>
<keyword evidence="1" id="KW-0472">Membrane</keyword>
<evidence type="ECO:0000256" key="1">
    <source>
        <dbReference type="SAM" id="Phobius"/>
    </source>
</evidence>
<dbReference type="RefSeq" id="WP_006110271.1">
    <property type="nucleotide sequence ID" value="NZ_AOIO01000034.1"/>
</dbReference>
<evidence type="ECO:0000313" key="3">
    <source>
        <dbReference type="Proteomes" id="UP000011554"/>
    </source>
</evidence>
<dbReference type="OrthoDB" id="70322at2157"/>
<name>M0APQ5_NATA1</name>
<dbReference type="Proteomes" id="UP000011554">
    <property type="component" value="Unassembled WGS sequence"/>
</dbReference>
<feature type="transmembrane region" description="Helical" evidence="1">
    <location>
        <begin position="53"/>
        <end position="74"/>
    </location>
</feature>
<keyword evidence="3" id="KW-1185">Reference proteome</keyword>
<keyword evidence="1" id="KW-1133">Transmembrane helix</keyword>
<dbReference type="PATRIC" id="fig|29540.5.peg.3263"/>
<dbReference type="eggNOG" id="arCOG01330">
    <property type="taxonomic scope" value="Archaea"/>
</dbReference>
<comment type="caution">
    <text evidence="2">The sequence shown here is derived from an EMBL/GenBank/DDBJ whole genome shotgun (WGS) entry which is preliminary data.</text>
</comment>
<evidence type="ECO:0008006" key="4">
    <source>
        <dbReference type="Google" id="ProtNLM"/>
    </source>
</evidence>
<feature type="transmembrane region" description="Helical" evidence="1">
    <location>
        <begin position="113"/>
        <end position="136"/>
    </location>
</feature>
<proteinExistence type="predicted"/>
<dbReference type="Pfam" id="PF06695">
    <property type="entry name" value="Sm_multidrug_ex"/>
    <property type="match status" value="1"/>
</dbReference>
<dbReference type="AlphaFoldDB" id="M0APQ5"/>
<dbReference type="InterPro" id="IPR009577">
    <property type="entry name" value="Sm_multidrug_ex"/>
</dbReference>
<reference evidence="2 3" key="1">
    <citation type="journal article" date="2014" name="PLoS Genet.">
        <title>Phylogenetically driven sequencing of extremely halophilic archaea reveals strategies for static and dynamic osmo-response.</title>
        <authorList>
            <person name="Becker E.A."/>
            <person name="Seitzer P.M."/>
            <person name="Tritt A."/>
            <person name="Larsen D."/>
            <person name="Krusor M."/>
            <person name="Yao A.I."/>
            <person name="Wu D."/>
            <person name="Madern D."/>
            <person name="Eisen J.A."/>
            <person name="Darling A.E."/>
            <person name="Facciotti M.T."/>
        </authorList>
    </citation>
    <scope>NUCLEOTIDE SEQUENCE [LARGE SCALE GENOMIC DNA]</scope>
    <source>
        <strain evidence="2 3">DSM 12278</strain>
    </source>
</reference>
<sequence length="174" mass="18543">MPSSLVPAIVDAGTLLEETTGFGRYLLVFVLAMIPAIEPFVVIPVAIGLGLDPVGTGVAAFAGSATAMAAIAIFQQRVLGWWHRRRARTRGEDSVPMNSSTRYRRARRAWDRYGLPGLALVGPILVGIHLTALFALLVDDRPRVTAGWLTVGLGAWTIVLVSASAYGFSLLGLS</sequence>
<dbReference type="EMBL" id="AOIO01000034">
    <property type="protein sequence ID" value="ELY99368.1"/>
    <property type="molecule type" value="Genomic_DNA"/>
</dbReference>
<organism evidence="2 3">
    <name type="scientific">Natrialba asiatica (strain ATCC 700177 / DSM 12278 / JCM 9576 / FERM P-10747 / NBRC 102637 / 172P1)</name>
    <dbReference type="NCBI Taxonomy" id="29540"/>
    <lineage>
        <taxon>Archaea</taxon>
        <taxon>Methanobacteriati</taxon>
        <taxon>Methanobacteriota</taxon>
        <taxon>Stenosarchaea group</taxon>
        <taxon>Halobacteria</taxon>
        <taxon>Halobacteriales</taxon>
        <taxon>Natrialbaceae</taxon>
        <taxon>Natrialba</taxon>
    </lineage>
</organism>
<keyword evidence="1" id="KW-0812">Transmembrane</keyword>
<gene>
    <name evidence="2" type="ORF">C481_15995</name>
</gene>
<evidence type="ECO:0000313" key="2">
    <source>
        <dbReference type="EMBL" id="ELY99368.1"/>
    </source>
</evidence>
<accession>M0APQ5</accession>
<feature type="transmembrane region" description="Helical" evidence="1">
    <location>
        <begin position="25"/>
        <end position="47"/>
    </location>
</feature>
<dbReference type="STRING" id="29540.C481_15995"/>
<protein>
    <recommendedName>
        <fullName evidence="4">Small multi-drug export protein</fullName>
    </recommendedName>
</protein>